<sequence>MNNETNSRSNTEIEIAVKPTDALIEKLSDAESAPGFAVEFDPDEAEKAGAFEEDAIGESDALDSSADLFSGS</sequence>
<feature type="region of interest" description="Disordered" evidence="1">
    <location>
        <begin position="52"/>
        <end position="72"/>
    </location>
</feature>
<evidence type="ECO:0000313" key="3">
    <source>
        <dbReference type="Proteomes" id="UP000008315"/>
    </source>
</evidence>
<proteinExistence type="predicted"/>
<geneLocation type="plasmid" evidence="2 3">
    <name>MEALZ_p</name>
</geneLocation>
<gene>
    <name evidence="2" type="ordered locus">MEALZ_p0097</name>
</gene>
<keyword evidence="2" id="KW-0614">Plasmid</keyword>
<feature type="compositionally biased region" description="Acidic residues" evidence="1">
    <location>
        <begin position="52"/>
        <end position="61"/>
    </location>
</feature>
<keyword evidence="3" id="KW-1185">Reference proteome</keyword>
<dbReference type="EMBL" id="FO082061">
    <property type="protein sequence ID" value="CCE25802.1"/>
    <property type="molecule type" value="Genomic_DNA"/>
</dbReference>
<reference evidence="2 3" key="1">
    <citation type="journal article" date="2012" name="J. Bacteriol.">
        <title>Genome sequence of the haloalkaliphilic methanotrophic bacterium Methylomicrobium alcaliphilum 20Z.</title>
        <authorList>
            <person name="Vuilleumier S."/>
            <person name="Khmelenina V.N."/>
            <person name="Bringel F."/>
            <person name="Reshetnikov A.S."/>
            <person name="Lajus A."/>
            <person name="Mangenot S."/>
            <person name="Rouy Z."/>
            <person name="Op den Camp H.J."/>
            <person name="Jetten M.S."/>
            <person name="Dispirito A.A."/>
            <person name="Dunfield P."/>
            <person name="Klotz M.G."/>
            <person name="Semrau J.D."/>
            <person name="Stein L.Y."/>
            <person name="Barbe V."/>
            <person name="Medigue C."/>
            <person name="Trotsenko Y.A."/>
            <person name="Kalyuzhnaya M.G."/>
        </authorList>
    </citation>
    <scope>NUCLEOTIDE SEQUENCE [LARGE SCALE GENOMIC DNA]</scope>
    <source>
        <strain evidence="3">DSM 19304 / NCIMB 14124 / VKM B-2133 / 20Z</strain>
    </source>
</reference>
<dbReference type="AlphaFoldDB" id="G4T4P6"/>
<feature type="compositionally biased region" description="Low complexity" evidence="1">
    <location>
        <begin position="62"/>
        <end position="72"/>
    </location>
</feature>
<protein>
    <submittedName>
        <fullName evidence="2">TraD protein</fullName>
    </submittedName>
</protein>
<dbReference type="KEGG" id="mah:MEALZ_p0097"/>
<dbReference type="RefSeq" id="WP_014133158.1">
    <property type="nucleotide sequence ID" value="NC_016108.1"/>
</dbReference>
<accession>G4T4P6</accession>
<dbReference type="HOGENOM" id="CLU_192185_0_0_6"/>
<dbReference type="Proteomes" id="UP000008315">
    <property type="component" value="Plasmid MEALZ_p"/>
</dbReference>
<evidence type="ECO:0000256" key="1">
    <source>
        <dbReference type="SAM" id="MobiDB-lite"/>
    </source>
</evidence>
<name>G4T4P6_META2</name>
<organism evidence="2 3">
    <name type="scientific">Methylotuvimicrobium alcaliphilum (strain DSM 19304 / NCIMB 14124 / VKM B-2133 / 20Z)</name>
    <name type="common">Methylomicrobium alcaliphilum</name>
    <dbReference type="NCBI Taxonomy" id="1091494"/>
    <lineage>
        <taxon>Bacteria</taxon>
        <taxon>Pseudomonadati</taxon>
        <taxon>Pseudomonadota</taxon>
        <taxon>Gammaproteobacteria</taxon>
        <taxon>Methylococcales</taxon>
        <taxon>Methylococcaceae</taxon>
        <taxon>Methylotuvimicrobium</taxon>
    </lineage>
</organism>
<evidence type="ECO:0000313" key="2">
    <source>
        <dbReference type="EMBL" id="CCE25802.1"/>
    </source>
</evidence>